<name>A0A0D6PHI3_9PROT</name>
<reference evidence="1 2" key="1">
    <citation type="submission" date="2012-11" db="EMBL/GenBank/DDBJ databases">
        <title>Whole genome sequence of Acidocella aminolytica 101 = DSM 11237.</title>
        <authorList>
            <person name="Azuma Y."/>
            <person name="Higashiura N."/>
            <person name="Hirakawa H."/>
            <person name="Matsushita K."/>
        </authorList>
    </citation>
    <scope>NUCLEOTIDE SEQUENCE [LARGE SCALE GENOMIC DNA]</scope>
    <source>
        <strain evidence="2">101 / DSM 11237</strain>
    </source>
</reference>
<dbReference type="Proteomes" id="UP000032668">
    <property type="component" value="Unassembled WGS sequence"/>
</dbReference>
<protein>
    <submittedName>
        <fullName evidence="1">Uncharacterized protein</fullName>
    </submittedName>
</protein>
<evidence type="ECO:0000313" key="2">
    <source>
        <dbReference type="Proteomes" id="UP000032668"/>
    </source>
</evidence>
<keyword evidence="2" id="KW-1185">Reference proteome</keyword>
<sequence>MLFEYLKRNLGLRWLRLCGLSCAKDEFLLAAIGQSLKKLVRLCANGPPVVTKCAA</sequence>
<dbReference type="EMBL" id="BANC01000074">
    <property type="protein sequence ID" value="GAN81112.1"/>
    <property type="molecule type" value="Genomic_DNA"/>
</dbReference>
<accession>A0A0D6PHI3</accession>
<organism evidence="1 2">
    <name type="scientific">Acidocella aminolytica 101 = DSM 11237</name>
    <dbReference type="NCBI Taxonomy" id="1120923"/>
    <lineage>
        <taxon>Bacteria</taxon>
        <taxon>Pseudomonadati</taxon>
        <taxon>Pseudomonadota</taxon>
        <taxon>Alphaproteobacteria</taxon>
        <taxon>Acetobacterales</taxon>
        <taxon>Acidocellaceae</taxon>
        <taxon>Acidocella</taxon>
    </lineage>
</organism>
<dbReference type="AlphaFoldDB" id="A0A0D6PHI3"/>
<gene>
    <name evidence="1" type="ORF">Aam_076_017</name>
</gene>
<comment type="caution">
    <text evidence="1">The sequence shown here is derived from an EMBL/GenBank/DDBJ whole genome shotgun (WGS) entry which is preliminary data.</text>
</comment>
<dbReference type="STRING" id="1120923.SAMN02746095_03419"/>
<proteinExistence type="predicted"/>
<evidence type="ECO:0000313" key="1">
    <source>
        <dbReference type="EMBL" id="GAN81112.1"/>
    </source>
</evidence>